<dbReference type="InterPro" id="IPR008207">
    <property type="entry name" value="Sig_transdc_His_kin_Hpt_dom"/>
</dbReference>
<feature type="domain" description="Histidine kinase" evidence="18">
    <location>
        <begin position="576"/>
        <end position="796"/>
    </location>
</feature>
<keyword evidence="24" id="KW-1185">Reference proteome</keyword>
<keyword evidence="12 17" id="KW-1133">Transmembrane helix</keyword>
<dbReference type="InterPro" id="IPR001789">
    <property type="entry name" value="Sig_transdc_resp-reg_receiver"/>
</dbReference>
<dbReference type="GO" id="GO:0000155">
    <property type="term" value="F:phosphorelay sensor kinase activity"/>
    <property type="evidence" value="ECO:0007669"/>
    <property type="project" value="InterPro"/>
</dbReference>
<dbReference type="SUPFAM" id="SSF47226">
    <property type="entry name" value="Histidine-containing phosphotransfer domain, HPT domain"/>
    <property type="match status" value="1"/>
</dbReference>
<dbReference type="InterPro" id="IPR035965">
    <property type="entry name" value="PAS-like_dom_sf"/>
</dbReference>
<evidence type="ECO:0000256" key="14">
    <source>
        <dbReference type="ARBA" id="ARBA00023136"/>
    </source>
</evidence>
<dbReference type="Pfam" id="PF05231">
    <property type="entry name" value="MASE1"/>
    <property type="match status" value="1"/>
</dbReference>
<keyword evidence="11" id="KW-0067">ATP-binding</keyword>
<dbReference type="InterPro" id="IPR004358">
    <property type="entry name" value="Sig_transdc_His_kin-like_C"/>
</dbReference>
<dbReference type="GO" id="GO:0005524">
    <property type="term" value="F:ATP binding"/>
    <property type="evidence" value="ECO:0007669"/>
    <property type="project" value="UniProtKB-KW"/>
</dbReference>
<evidence type="ECO:0000256" key="6">
    <source>
        <dbReference type="ARBA" id="ARBA00022553"/>
    </source>
</evidence>
<proteinExistence type="predicted"/>
<dbReference type="Gene3D" id="1.10.287.130">
    <property type="match status" value="1"/>
</dbReference>
<dbReference type="Gene3D" id="3.30.565.10">
    <property type="entry name" value="Histidine kinase-like ATPase, C-terminal domain"/>
    <property type="match status" value="1"/>
</dbReference>
<dbReference type="SUPFAM" id="SSF52172">
    <property type="entry name" value="CheY-like"/>
    <property type="match status" value="1"/>
</dbReference>
<dbReference type="PROSITE" id="PS50113">
    <property type="entry name" value="PAC"/>
    <property type="match status" value="2"/>
</dbReference>
<evidence type="ECO:0000256" key="10">
    <source>
        <dbReference type="ARBA" id="ARBA00022777"/>
    </source>
</evidence>
<sequence>MTLSGYIRARRSSATLLKALALALVFALIAAGGIALTRESSRIAALWLPNAILLAVILRSHRPTRFDYLVFCAIANVAANYLIGDPLSTALLLASINLAEVVAACLILRWLGAEILDMGRLEHLGKLAFAGIVAPMFSGTLAAIALSGPDDFLSRAVWLSWVASDGLGLMIVTPVVMIGIDAWRARRKPRPGEVSEWLLFILGASSVNIAVFAQTRYPFLFLVCPIAIIAAFRTGILGTAVAVTIISIVASVATMLGYGPIMLVRGDLPSRLVVLQLFLASTFLMALPVAAALASRAAMRRELQESRDFAELILENMGEVVFRADAEGRWIFLNPAWEQLTGYTVSESLGWLTTRLLHQEDFAKAQEIYPGIVSGALREIQLAQRFTNADGETRHIVASVRRLADAEGNFIGTTGNIRDVTSQLLAEEQLRASEERFRLLAEAAPVGIFQVTAAGKLSYTNSAWNRMSGLTLEEARENGWMRAMSAEEGRNLANAWAEAFHSGCDFRGEARWRHADGTSTWIDMLARPVFNADHALMGYIGVSVDITDRKTLEFELQEARRTAEAAAQAKTVFLANMSHELRTPMNGVLGFTDLLLSERLTERQHRHAQLIADSGRAMMRLLNDILDISKIESGQMQLSRDPLNFRHKLAGCIDLVNPLAAQKGVEISLHVADSVPPLIMGDALRLRQVLLNLLGNATKFTHEGRISVSASIVGDDGDRWLRIDVADTGIGIPEDRTGAIFESFAQADTATARKYGGSGLGLAISHNLVALMQGSLTVESQENVGTTFTVRLPLHEAEPGAAEIEDEAEPVESGVVRARILVAEDNDINQALIRSMAERLGLEIDIAENGEEAIALILDRPPDAPAYDMVLMDMQMPVIDGLEATRRLRAAGISAEQLPIVALTANAYAEDIEACQKAGMQAHLAKPITMRALRRMVEKWVGVETDGSGRDAAGASDSLQGRYLQRKRDLFARIEDALGSQSITSEALGEITIQLHKLAGTAGIFGEDRLGEIASQIEHAMRAHPDRAAHILSERFEALKRAGQDV</sequence>
<dbReference type="InterPro" id="IPR036641">
    <property type="entry name" value="HPT_dom_sf"/>
</dbReference>
<dbReference type="SMART" id="SM00448">
    <property type="entry name" value="REC"/>
    <property type="match status" value="1"/>
</dbReference>
<keyword evidence="7" id="KW-0808">Transferase</keyword>
<evidence type="ECO:0000256" key="15">
    <source>
        <dbReference type="PROSITE-ProRule" id="PRU00110"/>
    </source>
</evidence>
<comment type="subcellular location">
    <subcellularLocation>
        <location evidence="2">Cell inner membrane</location>
        <topology evidence="2">Multi-pass membrane protein</topology>
    </subcellularLocation>
</comment>
<keyword evidence="8 17" id="KW-0812">Transmembrane</keyword>
<evidence type="ECO:0000256" key="7">
    <source>
        <dbReference type="ARBA" id="ARBA00022679"/>
    </source>
</evidence>
<evidence type="ECO:0000256" key="17">
    <source>
        <dbReference type="SAM" id="Phobius"/>
    </source>
</evidence>
<keyword evidence="4" id="KW-1003">Cell membrane</keyword>
<feature type="transmembrane region" description="Helical" evidence="17">
    <location>
        <begin position="158"/>
        <end position="182"/>
    </location>
</feature>
<evidence type="ECO:0000256" key="2">
    <source>
        <dbReference type="ARBA" id="ARBA00004429"/>
    </source>
</evidence>
<dbReference type="SUPFAM" id="SSF55874">
    <property type="entry name" value="ATPase domain of HSP90 chaperone/DNA topoisomerase II/histidine kinase"/>
    <property type="match status" value="1"/>
</dbReference>
<keyword evidence="13" id="KW-0902">Two-component regulatory system</keyword>
<feature type="domain" description="HPt" evidence="22">
    <location>
        <begin position="952"/>
        <end position="1046"/>
    </location>
</feature>
<dbReference type="SMART" id="SM00086">
    <property type="entry name" value="PAC"/>
    <property type="match status" value="2"/>
</dbReference>
<evidence type="ECO:0000259" key="20">
    <source>
        <dbReference type="PROSITE" id="PS50112"/>
    </source>
</evidence>
<feature type="transmembrane region" description="Helical" evidence="17">
    <location>
        <begin position="219"/>
        <end position="236"/>
    </location>
</feature>
<reference evidence="23 24" key="1">
    <citation type="submission" date="2019-03" db="EMBL/GenBank/DDBJ databases">
        <title>Genomic Encyclopedia of Type Strains, Phase IV (KMG-IV): sequencing the most valuable type-strain genomes for metagenomic binning, comparative biology and taxonomic classification.</title>
        <authorList>
            <person name="Goeker M."/>
        </authorList>
    </citation>
    <scope>NUCLEOTIDE SEQUENCE [LARGE SCALE GENOMIC DNA]</scope>
    <source>
        <strain evidence="23 24">DSM 25059</strain>
    </source>
</reference>
<dbReference type="OrthoDB" id="9801651at2"/>
<evidence type="ECO:0000259" key="19">
    <source>
        <dbReference type="PROSITE" id="PS50110"/>
    </source>
</evidence>
<evidence type="ECO:0000256" key="16">
    <source>
        <dbReference type="PROSITE-ProRule" id="PRU00169"/>
    </source>
</evidence>
<dbReference type="InterPro" id="IPR011006">
    <property type="entry name" value="CheY-like_superfamily"/>
</dbReference>
<dbReference type="InterPro" id="IPR013655">
    <property type="entry name" value="PAS_fold_3"/>
</dbReference>
<feature type="transmembrane region" description="Helical" evidence="17">
    <location>
        <begin position="16"/>
        <end position="36"/>
    </location>
</feature>
<feature type="transmembrane region" description="Helical" evidence="17">
    <location>
        <begin position="66"/>
        <end position="84"/>
    </location>
</feature>
<keyword evidence="9" id="KW-0547">Nucleotide-binding</keyword>
<dbReference type="Pfam" id="PF01627">
    <property type="entry name" value="Hpt"/>
    <property type="match status" value="1"/>
</dbReference>
<dbReference type="CDD" id="cd17546">
    <property type="entry name" value="REC_hyHK_CKI1_RcsC-like"/>
    <property type="match status" value="1"/>
</dbReference>
<dbReference type="Pfam" id="PF02518">
    <property type="entry name" value="HATPase_c"/>
    <property type="match status" value="1"/>
</dbReference>
<dbReference type="PANTHER" id="PTHR43047:SF72">
    <property type="entry name" value="OSMOSENSING HISTIDINE PROTEIN KINASE SLN1"/>
    <property type="match status" value="1"/>
</dbReference>
<dbReference type="Pfam" id="PF00072">
    <property type="entry name" value="Response_reg"/>
    <property type="match status" value="1"/>
</dbReference>
<dbReference type="InterPro" id="IPR001610">
    <property type="entry name" value="PAC"/>
</dbReference>
<comment type="caution">
    <text evidence="23">The sequence shown here is derived from an EMBL/GenBank/DDBJ whole genome shotgun (WGS) entry which is preliminary data.</text>
</comment>
<dbReference type="InterPro" id="IPR003661">
    <property type="entry name" value="HisK_dim/P_dom"/>
</dbReference>
<evidence type="ECO:0000259" key="21">
    <source>
        <dbReference type="PROSITE" id="PS50113"/>
    </source>
</evidence>
<name>A0A4R6FMP3_9SPHN</name>
<dbReference type="FunFam" id="1.10.287.130:FF:000004">
    <property type="entry name" value="Ethylene receptor 1"/>
    <property type="match status" value="1"/>
</dbReference>
<dbReference type="CDD" id="cd00082">
    <property type="entry name" value="HisKA"/>
    <property type="match status" value="1"/>
</dbReference>
<organism evidence="23 24">
    <name type="scientific">Stakelama pacifica</name>
    <dbReference type="NCBI Taxonomy" id="517720"/>
    <lineage>
        <taxon>Bacteria</taxon>
        <taxon>Pseudomonadati</taxon>
        <taxon>Pseudomonadota</taxon>
        <taxon>Alphaproteobacteria</taxon>
        <taxon>Sphingomonadales</taxon>
        <taxon>Sphingomonadaceae</taxon>
        <taxon>Stakelama</taxon>
    </lineage>
</organism>
<dbReference type="Gene3D" id="3.40.50.2300">
    <property type="match status" value="1"/>
</dbReference>
<feature type="transmembrane region" description="Helical" evidence="17">
    <location>
        <begin position="273"/>
        <end position="294"/>
    </location>
</feature>
<dbReference type="InterPro" id="IPR036097">
    <property type="entry name" value="HisK_dim/P_sf"/>
</dbReference>
<dbReference type="Proteomes" id="UP000295493">
    <property type="component" value="Unassembled WGS sequence"/>
</dbReference>
<dbReference type="PROSITE" id="PS50894">
    <property type="entry name" value="HPT"/>
    <property type="match status" value="1"/>
</dbReference>
<dbReference type="AlphaFoldDB" id="A0A4R6FMP3"/>
<evidence type="ECO:0000256" key="13">
    <source>
        <dbReference type="ARBA" id="ARBA00023012"/>
    </source>
</evidence>
<dbReference type="EC" id="2.7.13.3" evidence="3"/>
<dbReference type="PROSITE" id="PS50112">
    <property type="entry name" value="PAS"/>
    <property type="match status" value="2"/>
</dbReference>
<evidence type="ECO:0000256" key="11">
    <source>
        <dbReference type="ARBA" id="ARBA00022840"/>
    </source>
</evidence>
<feature type="modified residue" description="4-aspartylphosphate" evidence="16">
    <location>
        <position position="873"/>
    </location>
</feature>
<comment type="catalytic activity">
    <reaction evidence="1">
        <text>ATP + protein L-histidine = ADP + protein N-phospho-L-histidine.</text>
        <dbReference type="EC" id="2.7.13.3"/>
    </reaction>
</comment>
<evidence type="ECO:0000256" key="8">
    <source>
        <dbReference type="ARBA" id="ARBA00022692"/>
    </source>
</evidence>
<dbReference type="Pfam" id="PF00512">
    <property type="entry name" value="HisKA"/>
    <property type="match status" value="1"/>
</dbReference>
<dbReference type="InterPro" id="IPR005467">
    <property type="entry name" value="His_kinase_dom"/>
</dbReference>
<dbReference type="Pfam" id="PF00989">
    <property type="entry name" value="PAS"/>
    <property type="match status" value="1"/>
</dbReference>
<dbReference type="PROSITE" id="PS50109">
    <property type="entry name" value="HIS_KIN"/>
    <property type="match status" value="1"/>
</dbReference>
<dbReference type="InterPro" id="IPR003594">
    <property type="entry name" value="HATPase_dom"/>
</dbReference>
<feature type="transmembrane region" description="Helical" evidence="17">
    <location>
        <begin position="42"/>
        <end position="59"/>
    </location>
</feature>
<dbReference type="InterPro" id="IPR000014">
    <property type="entry name" value="PAS"/>
</dbReference>
<gene>
    <name evidence="23" type="ORF">EV664_10538</name>
</gene>
<feature type="domain" description="Response regulatory" evidence="19">
    <location>
        <begin position="819"/>
        <end position="941"/>
    </location>
</feature>
<dbReference type="SMART" id="SM00387">
    <property type="entry name" value="HATPase_c"/>
    <property type="match status" value="1"/>
</dbReference>
<protein>
    <recommendedName>
        <fullName evidence="3">histidine kinase</fullName>
        <ecNumber evidence="3">2.7.13.3</ecNumber>
    </recommendedName>
</protein>
<dbReference type="PANTHER" id="PTHR43047">
    <property type="entry name" value="TWO-COMPONENT HISTIDINE PROTEIN KINASE"/>
    <property type="match status" value="1"/>
</dbReference>
<dbReference type="InterPro" id="IPR013767">
    <property type="entry name" value="PAS_fold"/>
</dbReference>
<accession>A0A4R6FMP3</accession>
<dbReference type="InterPro" id="IPR007895">
    <property type="entry name" value="MASE1"/>
</dbReference>
<evidence type="ECO:0000259" key="18">
    <source>
        <dbReference type="PROSITE" id="PS50109"/>
    </source>
</evidence>
<dbReference type="SMART" id="SM00091">
    <property type="entry name" value="PAS"/>
    <property type="match status" value="2"/>
</dbReference>
<keyword evidence="6 16" id="KW-0597">Phosphoprotein</keyword>
<dbReference type="SMART" id="SM00388">
    <property type="entry name" value="HisKA"/>
    <property type="match status" value="1"/>
</dbReference>
<feature type="modified residue" description="Phosphohistidine" evidence="15">
    <location>
        <position position="996"/>
    </location>
</feature>
<dbReference type="PRINTS" id="PR00344">
    <property type="entry name" value="BCTRLSENSOR"/>
</dbReference>
<dbReference type="InterPro" id="IPR036890">
    <property type="entry name" value="HATPase_C_sf"/>
</dbReference>
<dbReference type="PROSITE" id="PS50110">
    <property type="entry name" value="RESPONSE_REGULATORY"/>
    <property type="match status" value="1"/>
</dbReference>
<feature type="transmembrane region" description="Helical" evidence="17">
    <location>
        <begin position="90"/>
        <end position="112"/>
    </location>
</feature>
<feature type="domain" description="PAC" evidence="21">
    <location>
        <begin position="380"/>
        <end position="432"/>
    </location>
</feature>
<keyword evidence="10" id="KW-0418">Kinase</keyword>
<dbReference type="RefSeq" id="WP_133495397.1">
    <property type="nucleotide sequence ID" value="NZ_BMLU01000005.1"/>
</dbReference>
<dbReference type="FunFam" id="3.30.565.10:FF:000010">
    <property type="entry name" value="Sensor histidine kinase RcsC"/>
    <property type="match status" value="1"/>
</dbReference>
<dbReference type="EMBL" id="SNWD01000005">
    <property type="protein sequence ID" value="TDN82842.1"/>
    <property type="molecule type" value="Genomic_DNA"/>
</dbReference>
<feature type="transmembrane region" description="Helical" evidence="17">
    <location>
        <begin position="241"/>
        <end position="261"/>
    </location>
</feature>
<evidence type="ECO:0000259" key="22">
    <source>
        <dbReference type="PROSITE" id="PS50894"/>
    </source>
</evidence>
<feature type="domain" description="PAS" evidence="20">
    <location>
        <begin position="306"/>
        <end position="376"/>
    </location>
</feature>
<dbReference type="Gene3D" id="3.30.450.20">
    <property type="entry name" value="PAS domain"/>
    <property type="match status" value="2"/>
</dbReference>
<evidence type="ECO:0000256" key="5">
    <source>
        <dbReference type="ARBA" id="ARBA00022519"/>
    </source>
</evidence>
<keyword evidence="5" id="KW-0997">Cell inner membrane</keyword>
<dbReference type="Gene3D" id="1.20.120.160">
    <property type="entry name" value="HPT domain"/>
    <property type="match status" value="1"/>
</dbReference>
<dbReference type="CDD" id="cd00130">
    <property type="entry name" value="PAS"/>
    <property type="match status" value="2"/>
</dbReference>
<evidence type="ECO:0000256" key="1">
    <source>
        <dbReference type="ARBA" id="ARBA00000085"/>
    </source>
</evidence>
<evidence type="ECO:0000256" key="12">
    <source>
        <dbReference type="ARBA" id="ARBA00022989"/>
    </source>
</evidence>
<dbReference type="InterPro" id="IPR000700">
    <property type="entry name" value="PAS-assoc_C"/>
</dbReference>
<dbReference type="GO" id="GO:0005886">
    <property type="term" value="C:plasma membrane"/>
    <property type="evidence" value="ECO:0007669"/>
    <property type="project" value="UniProtKB-SubCell"/>
</dbReference>
<dbReference type="CDD" id="cd16922">
    <property type="entry name" value="HATPase_EvgS-ArcB-TorS-like"/>
    <property type="match status" value="1"/>
</dbReference>
<evidence type="ECO:0000313" key="24">
    <source>
        <dbReference type="Proteomes" id="UP000295493"/>
    </source>
</evidence>
<feature type="domain" description="PAC" evidence="21">
    <location>
        <begin position="506"/>
        <end position="558"/>
    </location>
</feature>
<dbReference type="GO" id="GO:0006355">
    <property type="term" value="P:regulation of DNA-templated transcription"/>
    <property type="evidence" value="ECO:0007669"/>
    <property type="project" value="InterPro"/>
</dbReference>
<evidence type="ECO:0000256" key="9">
    <source>
        <dbReference type="ARBA" id="ARBA00022741"/>
    </source>
</evidence>
<dbReference type="SUPFAM" id="SSF55785">
    <property type="entry name" value="PYP-like sensor domain (PAS domain)"/>
    <property type="match status" value="2"/>
</dbReference>
<feature type="domain" description="PAS" evidence="20">
    <location>
        <begin position="433"/>
        <end position="474"/>
    </location>
</feature>
<dbReference type="NCBIfam" id="TIGR00229">
    <property type="entry name" value="sensory_box"/>
    <property type="match status" value="2"/>
</dbReference>
<dbReference type="GO" id="GO:0009927">
    <property type="term" value="F:histidine phosphotransfer kinase activity"/>
    <property type="evidence" value="ECO:0007669"/>
    <property type="project" value="TreeGrafter"/>
</dbReference>
<keyword evidence="14 17" id="KW-0472">Membrane</keyword>
<dbReference type="Pfam" id="PF08447">
    <property type="entry name" value="PAS_3"/>
    <property type="match status" value="1"/>
</dbReference>
<evidence type="ECO:0000313" key="23">
    <source>
        <dbReference type="EMBL" id="TDN82842.1"/>
    </source>
</evidence>
<evidence type="ECO:0000256" key="4">
    <source>
        <dbReference type="ARBA" id="ARBA00022475"/>
    </source>
</evidence>
<dbReference type="SUPFAM" id="SSF47384">
    <property type="entry name" value="Homodimeric domain of signal transducing histidine kinase"/>
    <property type="match status" value="1"/>
</dbReference>
<evidence type="ECO:0000256" key="3">
    <source>
        <dbReference type="ARBA" id="ARBA00012438"/>
    </source>
</evidence>
<feature type="transmembrane region" description="Helical" evidence="17">
    <location>
        <begin position="124"/>
        <end position="146"/>
    </location>
</feature>